<reference evidence="1 2" key="1">
    <citation type="submission" date="2019-07" db="EMBL/GenBank/DDBJ databases">
        <title>De Novo Assembly of kiwifruit Actinidia rufa.</title>
        <authorList>
            <person name="Sugita-Konishi S."/>
            <person name="Sato K."/>
            <person name="Mori E."/>
            <person name="Abe Y."/>
            <person name="Kisaki G."/>
            <person name="Hamano K."/>
            <person name="Suezawa K."/>
            <person name="Otani M."/>
            <person name="Fukuda T."/>
            <person name="Manabe T."/>
            <person name="Gomi K."/>
            <person name="Tabuchi M."/>
            <person name="Akimitsu K."/>
            <person name="Kataoka I."/>
        </authorList>
    </citation>
    <scope>NUCLEOTIDE SEQUENCE [LARGE SCALE GENOMIC DNA]</scope>
    <source>
        <strain evidence="2">cv. Fuchu</strain>
    </source>
</reference>
<proteinExistence type="predicted"/>
<protein>
    <submittedName>
        <fullName evidence="1">AGC (cAMP-dependent, cGMP-dependent and protein kinase C) kinase family protein</fullName>
    </submittedName>
</protein>
<keyword evidence="1" id="KW-0418">Kinase</keyword>
<keyword evidence="1" id="KW-0808">Transferase</keyword>
<evidence type="ECO:0000313" key="1">
    <source>
        <dbReference type="EMBL" id="GFZ14279.1"/>
    </source>
</evidence>
<name>A0A7J0GTW6_9ERIC</name>
<sequence>MESARRWFSKFRSKYIHKSSKKETATNGKEGSKALTTEEALSTATKQKVAAAKQYIEKHYKEQMKNLQERKERYDFCTSSHNEQSNYLTCHAYITYITNSYCRSPAKQSVCNLPCMRTDLCYQMVGFLFQAIALSKSLGGLQAVWKPSARVPTHYSSFLKKCRWTWMPLILVLLDARLSALRGAHYASMWVWRNHSDEACTSRASCVLCDSQICLSQNSYLLSVIDLLVVAAARCHRCCRLKCVPRFDKARASPRAYAPEALQTFASQYASCL</sequence>
<evidence type="ECO:0000313" key="2">
    <source>
        <dbReference type="Proteomes" id="UP000585474"/>
    </source>
</evidence>
<gene>
    <name evidence="1" type="ORF">Acr_24g0004690</name>
</gene>
<dbReference type="EMBL" id="BJWL01000024">
    <property type="protein sequence ID" value="GFZ14279.1"/>
    <property type="molecule type" value="Genomic_DNA"/>
</dbReference>
<keyword evidence="2" id="KW-1185">Reference proteome</keyword>
<accession>A0A7J0GTW6</accession>
<dbReference type="Proteomes" id="UP000585474">
    <property type="component" value="Unassembled WGS sequence"/>
</dbReference>
<comment type="caution">
    <text evidence="1">The sequence shown here is derived from an EMBL/GenBank/DDBJ whole genome shotgun (WGS) entry which is preliminary data.</text>
</comment>
<dbReference type="AlphaFoldDB" id="A0A7J0GTW6"/>
<dbReference type="GO" id="GO:0016301">
    <property type="term" value="F:kinase activity"/>
    <property type="evidence" value="ECO:0007669"/>
    <property type="project" value="UniProtKB-KW"/>
</dbReference>
<organism evidence="1 2">
    <name type="scientific">Actinidia rufa</name>
    <dbReference type="NCBI Taxonomy" id="165716"/>
    <lineage>
        <taxon>Eukaryota</taxon>
        <taxon>Viridiplantae</taxon>
        <taxon>Streptophyta</taxon>
        <taxon>Embryophyta</taxon>
        <taxon>Tracheophyta</taxon>
        <taxon>Spermatophyta</taxon>
        <taxon>Magnoliopsida</taxon>
        <taxon>eudicotyledons</taxon>
        <taxon>Gunneridae</taxon>
        <taxon>Pentapetalae</taxon>
        <taxon>asterids</taxon>
        <taxon>Ericales</taxon>
        <taxon>Actinidiaceae</taxon>
        <taxon>Actinidia</taxon>
    </lineage>
</organism>